<accession>A0AAE0GBX3</accession>
<dbReference type="PANTHER" id="PTHR12271:SF40">
    <property type="entry name" value="POLY(A) RNA POLYMERASE GLD2"/>
    <property type="match status" value="1"/>
</dbReference>
<proteinExistence type="predicted"/>
<protein>
    <submittedName>
        <fullName evidence="5">UTP:RNA uridylyltransferase</fullName>
    </submittedName>
</protein>
<organism evidence="5 6">
    <name type="scientific">Cymbomonas tetramitiformis</name>
    <dbReference type="NCBI Taxonomy" id="36881"/>
    <lineage>
        <taxon>Eukaryota</taxon>
        <taxon>Viridiplantae</taxon>
        <taxon>Chlorophyta</taxon>
        <taxon>Pyramimonadophyceae</taxon>
        <taxon>Pyramimonadales</taxon>
        <taxon>Pyramimonadaceae</taxon>
        <taxon>Cymbomonas</taxon>
    </lineage>
</organism>
<dbReference type="Pfam" id="PF03828">
    <property type="entry name" value="PAP_assoc"/>
    <property type="match status" value="1"/>
</dbReference>
<evidence type="ECO:0000256" key="2">
    <source>
        <dbReference type="ARBA" id="ARBA00022723"/>
    </source>
</evidence>
<keyword evidence="1" id="KW-0808">Transferase</keyword>
<dbReference type="Proteomes" id="UP001190700">
    <property type="component" value="Unassembled WGS sequence"/>
</dbReference>
<keyword evidence="6" id="KW-1185">Reference proteome</keyword>
<dbReference type="InterPro" id="IPR002058">
    <property type="entry name" value="PAP_assoc"/>
</dbReference>
<dbReference type="EMBL" id="LGRX02007633">
    <property type="protein sequence ID" value="KAK3274596.1"/>
    <property type="molecule type" value="Genomic_DNA"/>
</dbReference>
<evidence type="ECO:0000256" key="1">
    <source>
        <dbReference type="ARBA" id="ARBA00022679"/>
    </source>
</evidence>
<evidence type="ECO:0000259" key="4">
    <source>
        <dbReference type="Pfam" id="PF03828"/>
    </source>
</evidence>
<reference evidence="5 6" key="1">
    <citation type="journal article" date="2015" name="Genome Biol. Evol.">
        <title>Comparative Genomics of a Bacterivorous Green Alga Reveals Evolutionary Causalities and Consequences of Phago-Mixotrophic Mode of Nutrition.</title>
        <authorList>
            <person name="Burns J.A."/>
            <person name="Paasch A."/>
            <person name="Narechania A."/>
            <person name="Kim E."/>
        </authorList>
    </citation>
    <scope>NUCLEOTIDE SEQUENCE [LARGE SCALE GENOMIC DNA]</scope>
    <source>
        <strain evidence="5 6">PLY_AMNH</strain>
    </source>
</reference>
<dbReference type="GO" id="GO:0031123">
    <property type="term" value="P:RNA 3'-end processing"/>
    <property type="evidence" value="ECO:0007669"/>
    <property type="project" value="TreeGrafter"/>
</dbReference>
<keyword evidence="3" id="KW-0460">Magnesium</keyword>
<evidence type="ECO:0000256" key="3">
    <source>
        <dbReference type="ARBA" id="ARBA00022842"/>
    </source>
</evidence>
<dbReference type="GO" id="GO:0046872">
    <property type="term" value="F:metal ion binding"/>
    <property type="evidence" value="ECO:0007669"/>
    <property type="project" value="UniProtKB-KW"/>
</dbReference>
<dbReference type="Gene3D" id="1.10.1410.10">
    <property type="match status" value="1"/>
</dbReference>
<dbReference type="AlphaFoldDB" id="A0AAE0GBX3"/>
<dbReference type="SUPFAM" id="SSF81631">
    <property type="entry name" value="PAP/OAS1 substrate-binding domain"/>
    <property type="match status" value="1"/>
</dbReference>
<gene>
    <name evidence="5" type="ORF">CYMTET_17229</name>
</gene>
<sequence length="171" mass="19864">MFEVCKCGGDLVNNTYRGTLSSYAYVLMCIHTCQRRTPPILPVLQEMEPRTFHKKVEGVMCSYHDDVEHLKGFGYENKDTVAHLLMYFFDYWAWRHDYSNAVMTVRTSGPVTKSSKDWTRRVGNERHLICIEDPFQTSHDLGRVVDHMTIKCASPLRPMHHASCFRMSQSP</sequence>
<dbReference type="PANTHER" id="PTHR12271">
    <property type="entry name" value="POLY A POLYMERASE CID PAP -RELATED"/>
    <property type="match status" value="1"/>
</dbReference>
<keyword evidence="5" id="KW-0548">Nucleotidyltransferase</keyword>
<comment type="caution">
    <text evidence="5">The sequence shown here is derived from an EMBL/GenBank/DDBJ whole genome shotgun (WGS) entry which is preliminary data.</text>
</comment>
<dbReference type="GO" id="GO:0016779">
    <property type="term" value="F:nucleotidyltransferase activity"/>
    <property type="evidence" value="ECO:0007669"/>
    <property type="project" value="UniProtKB-KW"/>
</dbReference>
<evidence type="ECO:0000313" key="6">
    <source>
        <dbReference type="Proteomes" id="UP001190700"/>
    </source>
</evidence>
<keyword evidence="2" id="KW-0479">Metal-binding</keyword>
<name>A0AAE0GBX3_9CHLO</name>
<feature type="domain" description="PAP-associated" evidence="4">
    <location>
        <begin position="81"/>
        <end position="139"/>
    </location>
</feature>
<evidence type="ECO:0000313" key="5">
    <source>
        <dbReference type="EMBL" id="KAK3274596.1"/>
    </source>
</evidence>